<gene>
    <name evidence="11" type="ORF">B0T21DRAFT_280521</name>
</gene>
<dbReference type="GO" id="GO:0016740">
    <property type="term" value="F:transferase activity"/>
    <property type="evidence" value="ECO:0007669"/>
    <property type="project" value="UniProtKB-KW"/>
</dbReference>
<organism evidence="11 12">
    <name type="scientific">Apiosordaria backusii</name>
    <dbReference type="NCBI Taxonomy" id="314023"/>
    <lineage>
        <taxon>Eukaryota</taxon>
        <taxon>Fungi</taxon>
        <taxon>Dikarya</taxon>
        <taxon>Ascomycota</taxon>
        <taxon>Pezizomycotina</taxon>
        <taxon>Sordariomycetes</taxon>
        <taxon>Sordariomycetidae</taxon>
        <taxon>Sordariales</taxon>
        <taxon>Lasiosphaeriaceae</taxon>
        <taxon>Apiosordaria</taxon>
    </lineage>
</organism>
<dbReference type="InterPro" id="IPR047545">
    <property type="entry name" value="BRcat_RBR_RNF216"/>
</dbReference>
<feature type="domain" description="RING-type" evidence="10">
    <location>
        <begin position="77"/>
        <end position="299"/>
    </location>
</feature>
<evidence type="ECO:0000313" key="11">
    <source>
        <dbReference type="EMBL" id="KAK0744973.1"/>
    </source>
</evidence>
<keyword evidence="2" id="KW-0808">Transferase</keyword>
<keyword evidence="12" id="KW-1185">Reference proteome</keyword>
<keyword evidence="8" id="KW-0175">Coiled coil</keyword>
<feature type="region of interest" description="Disordered" evidence="9">
    <location>
        <begin position="571"/>
        <end position="597"/>
    </location>
</feature>
<keyword evidence="4" id="KW-0677">Repeat</keyword>
<evidence type="ECO:0000256" key="3">
    <source>
        <dbReference type="ARBA" id="ARBA00022723"/>
    </source>
</evidence>
<protein>
    <recommendedName>
        <fullName evidence="10">RING-type domain-containing protein</fullName>
    </recommendedName>
</protein>
<dbReference type="InterPro" id="IPR047546">
    <property type="entry name" value="Rcat_RBR_RNF216"/>
</dbReference>
<dbReference type="InterPro" id="IPR047544">
    <property type="entry name" value="RING-HC_RBR_RNF216"/>
</dbReference>
<dbReference type="CDD" id="cd20339">
    <property type="entry name" value="BRcat_RBR_RNF216"/>
    <property type="match status" value="1"/>
</dbReference>
<dbReference type="Pfam" id="PF26200">
    <property type="entry name" value="Rcat_RNF216"/>
    <property type="match status" value="1"/>
</dbReference>
<dbReference type="CDD" id="cd16630">
    <property type="entry name" value="RING-HC_RBR_RNF216"/>
    <property type="match status" value="1"/>
</dbReference>
<accession>A0AA40K3V7</accession>
<sequence>MQEKSAWRKKTTTKTRTTITEVISALSATSEDGEKGALEDFKAARGVCEAKAAKARAKQAEEAEEAANYARAQADGSIAECGCCFGDFAQNRMVHCNAETVHWFCRECMKRMAENQVGLSKYQLNCMSTDGCQGTFNKSQKDLFLDEKLTMALDRIEQEAVLRMAGIETLETCPFCPYAADYPPVEENKEFRCESEECGVVSCRLCRQETHIPKSCEEVARENGLSARREIEEAMSAAMIRTCNKCKTPFIKENGCNKMTCTRNGCRNIQCYVCSKSCDYAHFDDTARGGKRGNCPLFDSVDQRHAQEVRDAEEAARKRVAEANPDVDASLLNIHFSDKVKEDESRRAAANPGPRRMPANFPPQLPMVPQPGPIAFHAAAPIPAPIPRPNELALQQMEQLAGMNMRRQQLGLDLEMEQQRMARRNAERMRQVGEAVHADAVARVQAEADRAREQLEAQRAEVDAARAQLDRLQAQRLQLDAAQRAQQMQQLRQQHMQAQLNRFPQGAPFPAVPRPFDPAQIPGGLFAPPAAAGGLFDVRHPHIVQANNHNANNAGAGQGPQAIPGARMDNMIDLTASPPAPPRNNNQPRGRPYISGL</sequence>
<dbReference type="EMBL" id="JAUKTV010000002">
    <property type="protein sequence ID" value="KAK0744973.1"/>
    <property type="molecule type" value="Genomic_DNA"/>
</dbReference>
<feature type="compositionally biased region" description="Low complexity" evidence="9">
    <location>
        <begin position="583"/>
        <end position="597"/>
    </location>
</feature>
<evidence type="ECO:0000256" key="6">
    <source>
        <dbReference type="ARBA" id="ARBA00022786"/>
    </source>
</evidence>
<evidence type="ECO:0000313" key="12">
    <source>
        <dbReference type="Proteomes" id="UP001172159"/>
    </source>
</evidence>
<evidence type="ECO:0000256" key="1">
    <source>
        <dbReference type="ARBA" id="ARBA00004906"/>
    </source>
</evidence>
<evidence type="ECO:0000256" key="8">
    <source>
        <dbReference type="SAM" id="Coils"/>
    </source>
</evidence>
<keyword evidence="5" id="KW-0863">Zinc-finger</keyword>
<dbReference type="InterPro" id="IPR044066">
    <property type="entry name" value="TRIAD_supradom"/>
</dbReference>
<keyword evidence="7" id="KW-0862">Zinc</keyword>
<dbReference type="Gene3D" id="1.20.120.1750">
    <property type="match status" value="1"/>
</dbReference>
<dbReference type="PANTHER" id="PTHR22770:SF47">
    <property type="entry name" value="E3 UBIQUITIN-PROTEIN LIGASE RNF216"/>
    <property type="match status" value="1"/>
</dbReference>
<dbReference type="AlphaFoldDB" id="A0AA40K3V7"/>
<evidence type="ECO:0000256" key="4">
    <source>
        <dbReference type="ARBA" id="ARBA00022737"/>
    </source>
</evidence>
<feature type="coiled-coil region" evidence="8">
    <location>
        <begin position="441"/>
        <end position="494"/>
    </location>
</feature>
<dbReference type="Proteomes" id="UP001172159">
    <property type="component" value="Unassembled WGS sequence"/>
</dbReference>
<keyword evidence="6" id="KW-0833">Ubl conjugation pathway</keyword>
<comment type="caution">
    <text evidence="11">The sequence shown here is derived from an EMBL/GenBank/DDBJ whole genome shotgun (WGS) entry which is preliminary data.</text>
</comment>
<evidence type="ECO:0000256" key="9">
    <source>
        <dbReference type="SAM" id="MobiDB-lite"/>
    </source>
</evidence>
<keyword evidence="3" id="KW-0479">Metal-binding</keyword>
<evidence type="ECO:0000256" key="2">
    <source>
        <dbReference type="ARBA" id="ARBA00022679"/>
    </source>
</evidence>
<reference evidence="11" key="1">
    <citation type="submission" date="2023-06" db="EMBL/GenBank/DDBJ databases">
        <title>Genome-scale phylogeny and comparative genomics of the fungal order Sordariales.</title>
        <authorList>
            <consortium name="Lawrence Berkeley National Laboratory"/>
            <person name="Hensen N."/>
            <person name="Bonometti L."/>
            <person name="Westerberg I."/>
            <person name="Brannstrom I.O."/>
            <person name="Guillou S."/>
            <person name="Cros-Aarteil S."/>
            <person name="Calhoun S."/>
            <person name="Haridas S."/>
            <person name="Kuo A."/>
            <person name="Mondo S."/>
            <person name="Pangilinan J."/>
            <person name="Riley R."/>
            <person name="Labutti K."/>
            <person name="Andreopoulos B."/>
            <person name="Lipzen A."/>
            <person name="Chen C."/>
            <person name="Yanf M."/>
            <person name="Daum C."/>
            <person name="Ng V."/>
            <person name="Clum A."/>
            <person name="Steindorff A."/>
            <person name="Ohm R."/>
            <person name="Martin F."/>
            <person name="Silar P."/>
            <person name="Natvig D."/>
            <person name="Lalanne C."/>
            <person name="Gautier V."/>
            <person name="Ament-Velasquez S.L."/>
            <person name="Kruys A."/>
            <person name="Hutchinson M.I."/>
            <person name="Powell A.J."/>
            <person name="Barry K."/>
            <person name="Miller A.N."/>
            <person name="Grigoriev I.V."/>
            <person name="Debuchy R."/>
            <person name="Gladieux P."/>
            <person name="Thoren M.H."/>
            <person name="Johannesson H."/>
        </authorList>
    </citation>
    <scope>NUCLEOTIDE SEQUENCE</scope>
    <source>
        <strain evidence="11">CBS 540.89</strain>
    </source>
</reference>
<comment type="pathway">
    <text evidence="1">Protein modification; protein ubiquitination.</text>
</comment>
<evidence type="ECO:0000259" key="10">
    <source>
        <dbReference type="PROSITE" id="PS51873"/>
    </source>
</evidence>
<evidence type="ECO:0000256" key="5">
    <source>
        <dbReference type="ARBA" id="ARBA00022771"/>
    </source>
</evidence>
<name>A0AA40K3V7_9PEZI</name>
<dbReference type="PANTHER" id="PTHR22770">
    <property type="entry name" value="UBIQUITIN CONJUGATING ENZYME 7 INTERACTING PROTEIN-RELATED"/>
    <property type="match status" value="1"/>
</dbReference>
<dbReference type="InterPro" id="IPR051628">
    <property type="entry name" value="LUBAC_E3_Ligases"/>
</dbReference>
<dbReference type="GO" id="GO:0008270">
    <property type="term" value="F:zinc ion binding"/>
    <property type="evidence" value="ECO:0007669"/>
    <property type="project" value="UniProtKB-KW"/>
</dbReference>
<dbReference type="PROSITE" id="PS51873">
    <property type="entry name" value="TRIAD"/>
    <property type="match status" value="1"/>
</dbReference>
<proteinExistence type="predicted"/>
<evidence type="ECO:0000256" key="7">
    <source>
        <dbReference type="ARBA" id="ARBA00022833"/>
    </source>
</evidence>
<dbReference type="CDD" id="cd20353">
    <property type="entry name" value="Rcat_RBR_RNF216"/>
    <property type="match status" value="1"/>
</dbReference>
<dbReference type="SUPFAM" id="SSF57850">
    <property type="entry name" value="RING/U-box"/>
    <property type="match status" value="1"/>
</dbReference>